<proteinExistence type="predicted"/>
<dbReference type="Gene3D" id="3.90.25.10">
    <property type="entry name" value="UDP-galactose 4-epimerase, domain 1"/>
    <property type="match status" value="1"/>
</dbReference>
<dbReference type="Gene3D" id="3.40.50.720">
    <property type="entry name" value="NAD(P)-binding Rossmann-like Domain"/>
    <property type="match status" value="1"/>
</dbReference>
<evidence type="ECO:0000313" key="2">
    <source>
        <dbReference type="EMBL" id="OJJ25523.1"/>
    </source>
</evidence>
<protein>
    <recommendedName>
        <fullName evidence="1">NAD(P)-binding domain-containing protein</fullName>
    </recommendedName>
</protein>
<feature type="domain" description="NAD(P)-binding" evidence="1">
    <location>
        <begin position="11"/>
        <end position="316"/>
    </location>
</feature>
<dbReference type="STRING" id="1925591.BI308_11180"/>
<name>A0A1L9QS76_9CYAN</name>
<dbReference type="Proteomes" id="UP000183940">
    <property type="component" value="Unassembled WGS sequence"/>
</dbReference>
<sequence length="331" mass="37234">MTNPQEINRVLITGISGSGGSYLAEYIVNHHPHVEIHGMSRWHSTTTQDNLAAIRDKVIVHETDLTDFGSVFSALQKVKPDAVFHLAAHANVRASFTTPNAVLTNNIIGTSNLFEAIRLAEINPIIQLCSTSEVYGQVDPKYVPITEETPMRPASPYAVSKVAQDMLGFTYFTSYKMPIIRTRMFTYLNPRRTDLFATAFAKQVAWIERGLQKEMVHGNLDSVRTIIDVRDAMGAYWVAIQRCKPGEVYNIGGITNMKVGEFLERLIGLSDVKIPRRTDPNLLRPADVTLQIPSVDKFIEETGWQPQYTFEESLQDLLSYWRKEADKAALS</sequence>
<dbReference type="CDD" id="cd05260">
    <property type="entry name" value="GDP_MD_SDR_e"/>
    <property type="match status" value="1"/>
</dbReference>
<dbReference type="PANTHER" id="PTHR43000">
    <property type="entry name" value="DTDP-D-GLUCOSE 4,6-DEHYDRATASE-RELATED"/>
    <property type="match status" value="1"/>
</dbReference>
<evidence type="ECO:0000313" key="3">
    <source>
        <dbReference type="Proteomes" id="UP000183940"/>
    </source>
</evidence>
<dbReference type="InterPro" id="IPR016040">
    <property type="entry name" value="NAD(P)-bd_dom"/>
</dbReference>
<dbReference type="AlphaFoldDB" id="A0A1L9QS76"/>
<accession>A0A1L9QS76</accession>
<gene>
    <name evidence="2" type="ORF">BI308_11180</name>
</gene>
<evidence type="ECO:0000259" key="1">
    <source>
        <dbReference type="Pfam" id="PF16363"/>
    </source>
</evidence>
<dbReference type="Pfam" id="PF16363">
    <property type="entry name" value="GDP_Man_Dehyd"/>
    <property type="match status" value="1"/>
</dbReference>
<dbReference type="EMBL" id="MLAW01000016">
    <property type="protein sequence ID" value="OJJ25523.1"/>
    <property type="molecule type" value="Genomic_DNA"/>
</dbReference>
<reference evidence="2" key="1">
    <citation type="submission" date="2016-10" db="EMBL/GenBank/DDBJ databases">
        <title>CRISPR-Cas defence system in Roseofilum reptotaenium: evidence of a bacteriophage-cyanobacterium arms race in the coral black band disease.</title>
        <authorList>
            <person name="Buerger P."/>
            <person name="Wood-Charlson E.M."/>
            <person name="Weynberg K.D."/>
            <person name="Willis B."/>
            <person name="Van Oppen M.J."/>
        </authorList>
    </citation>
    <scope>NUCLEOTIDE SEQUENCE [LARGE SCALE GENOMIC DNA]</scope>
    <source>
        <strain evidence="2">AO1-A</strain>
    </source>
</reference>
<dbReference type="SUPFAM" id="SSF51735">
    <property type="entry name" value="NAD(P)-binding Rossmann-fold domains"/>
    <property type="match status" value="1"/>
</dbReference>
<comment type="caution">
    <text evidence="2">The sequence shown here is derived from an EMBL/GenBank/DDBJ whole genome shotgun (WGS) entry which is preliminary data.</text>
</comment>
<organism evidence="2 3">
    <name type="scientific">Roseofilum reptotaenium AO1-A</name>
    <dbReference type="NCBI Taxonomy" id="1925591"/>
    <lineage>
        <taxon>Bacteria</taxon>
        <taxon>Bacillati</taxon>
        <taxon>Cyanobacteriota</taxon>
        <taxon>Cyanophyceae</taxon>
        <taxon>Desertifilales</taxon>
        <taxon>Desertifilaceae</taxon>
        <taxon>Roseofilum</taxon>
    </lineage>
</organism>
<keyword evidence="3" id="KW-1185">Reference proteome</keyword>
<dbReference type="InterPro" id="IPR036291">
    <property type="entry name" value="NAD(P)-bd_dom_sf"/>
</dbReference>